<gene>
    <name evidence="1" type="ORF">SPELUC_LOCUS14139</name>
</gene>
<name>A0ACA9QCT8_9GLOM</name>
<keyword evidence="2" id="KW-1185">Reference proteome</keyword>
<reference evidence="1" key="1">
    <citation type="submission" date="2021-06" db="EMBL/GenBank/DDBJ databases">
        <authorList>
            <person name="Kallberg Y."/>
            <person name="Tangrot J."/>
            <person name="Rosling A."/>
        </authorList>
    </citation>
    <scope>NUCLEOTIDE SEQUENCE</scope>
    <source>
        <strain evidence="1">28 12/20/2015</strain>
    </source>
</reference>
<protein>
    <submittedName>
        <fullName evidence="1">8622_t:CDS:1</fullName>
    </submittedName>
</protein>
<dbReference type="Proteomes" id="UP000789366">
    <property type="component" value="Unassembled WGS sequence"/>
</dbReference>
<evidence type="ECO:0000313" key="2">
    <source>
        <dbReference type="Proteomes" id="UP000789366"/>
    </source>
</evidence>
<feature type="non-terminal residue" evidence="1">
    <location>
        <position position="1"/>
    </location>
</feature>
<organism evidence="1 2">
    <name type="scientific">Cetraspora pellucida</name>
    <dbReference type="NCBI Taxonomy" id="1433469"/>
    <lineage>
        <taxon>Eukaryota</taxon>
        <taxon>Fungi</taxon>
        <taxon>Fungi incertae sedis</taxon>
        <taxon>Mucoromycota</taxon>
        <taxon>Glomeromycotina</taxon>
        <taxon>Glomeromycetes</taxon>
        <taxon>Diversisporales</taxon>
        <taxon>Gigasporaceae</taxon>
        <taxon>Cetraspora</taxon>
    </lineage>
</organism>
<feature type="non-terminal residue" evidence="1">
    <location>
        <position position="125"/>
    </location>
</feature>
<proteinExistence type="predicted"/>
<accession>A0ACA9QCT8</accession>
<comment type="caution">
    <text evidence="1">The sequence shown here is derived from an EMBL/GenBank/DDBJ whole genome shotgun (WGS) entry which is preliminary data.</text>
</comment>
<evidence type="ECO:0000313" key="1">
    <source>
        <dbReference type="EMBL" id="CAG8746024.1"/>
    </source>
</evidence>
<dbReference type="EMBL" id="CAJVPW010040326">
    <property type="protein sequence ID" value="CAG8746024.1"/>
    <property type="molecule type" value="Genomic_DNA"/>
</dbReference>
<sequence>RIFDEPKKDIERVLKEVLLDFQISKEVRRQSTEMGVQIMKYRTAIRKFVKEVRDGKLEKCDRKSLQSALNEGGKEAVEKLLKVAFLEYSMNFMSDGDKQRFNSLKQLSDLRFPAEWHPAARTIQR</sequence>